<sequence length="77" mass="8682">MLLLILAHLFLHERIKANVLLSVLMTCWSIGQLLLLLINPYATIFGFVISGWYFGLTAAVSGLLTIYYAWTALDKHD</sequence>
<proteinExistence type="predicted"/>
<comment type="caution">
    <text evidence="2">The sequence shown here is derived from an EMBL/GenBank/DDBJ whole genome shotgun (WGS) entry which is preliminary data.</text>
</comment>
<evidence type="ECO:0000313" key="3">
    <source>
        <dbReference type="Proteomes" id="UP001281447"/>
    </source>
</evidence>
<dbReference type="EMBL" id="JAWDIP010000003">
    <property type="protein sequence ID" value="MDY0395761.1"/>
    <property type="molecule type" value="Genomic_DNA"/>
</dbReference>
<keyword evidence="1" id="KW-0812">Transmembrane</keyword>
<keyword evidence="3" id="KW-1185">Reference proteome</keyword>
<keyword evidence="1" id="KW-1133">Transmembrane helix</keyword>
<gene>
    <name evidence="2" type="ORF">RWE15_16695</name>
</gene>
<protein>
    <submittedName>
        <fullName evidence="2">Uncharacterized protein</fullName>
    </submittedName>
</protein>
<accession>A0ABU5C8W3</accession>
<dbReference type="Proteomes" id="UP001281447">
    <property type="component" value="Unassembled WGS sequence"/>
</dbReference>
<reference evidence="2 3" key="1">
    <citation type="submission" date="2023-10" db="EMBL/GenBank/DDBJ databases">
        <title>Virgibacillus halophilus 5B73C genome.</title>
        <authorList>
            <person name="Miliotis G."/>
            <person name="Sengupta P."/>
            <person name="Hameed A."/>
            <person name="Chuvochina M."/>
            <person name="Mcdonagh F."/>
            <person name="Simpson A.C."/>
            <person name="Singh N.K."/>
            <person name="Rekha P.D."/>
            <person name="Raman K."/>
            <person name="Hugenholtz P."/>
            <person name="Venkateswaran K."/>
        </authorList>
    </citation>
    <scope>NUCLEOTIDE SEQUENCE [LARGE SCALE GENOMIC DNA]</scope>
    <source>
        <strain evidence="2 3">5B73C</strain>
    </source>
</reference>
<evidence type="ECO:0000256" key="1">
    <source>
        <dbReference type="SAM" id="Phobius"/>
    </source>
</evidence>
<name>A0ABU5C8W3_9BACI</name>
<organism evidence="2 3">
    <name type="scientific">Tigheibacillus halophilus</name>
    <dbReference type="NCBI Taxonomy" id="361280"/>
    <lineage>
        <taxon>Bacteria</taxon>
        <taxon>Bacillati</taxon>
        <taxon>Bacillota</taxon>
        <taxon>Bacilli</taxon>
        <taxon>Bacillales</taxon>
        <taxon>Bacillaceae</taxon>
        <taxon>Tigheibacillus</taxon>
    </lineage>
</organism>
<feature type="transmembrane region" description="Helical" evidence="1">
    <location>
        <begin position="44"/>
        <end position="70"/>
    </location>
</feature>
<evidence type="ECO:0000313" key="2">
    <source>
        <dbReference type="EMBL" id="MDY0395761.1"/>
    </source>
</evidence>
<keyword evidence="1" id="KW-0472">Membrane</keyword>
<feature type="transmembrane region" description="Helical" evidence="1">
    <location>
        <begin position="20"/>
        <end position="38"/>
    </location>
</feature>